<feature type="domain" description="NR LBD" evidence="12">
    <location>
        <begin position="170"/>
        <end position="397"/>
    </location>
</feature>
<feature type="region of interest" description="Disordered" evidence="10">
    <location>
        <begin position="1"/>
        <end position="27"/>
    </location>
</feature>
<keyword evidence="9" id="KW-0539">Nucleus</keyword>
<protein>
    <submittedName>
        <fullName evidence="13">Oxysterols receptor LXR-alpha</fullName>
    </submittedName>
</protein>
<evidence type="ECO:0000256" key="10">
    <source>
        <dbReference type="SAM" id="MobiDB-lite"/>
    </source>
</evidence>
<dbReference type="InterPro" id="IPR000536">
    <property type="entry name" value="Nucl_hrmn_rcpt_lig-bd"/>
</dbReference>
<dbReference type="AlphaFoldDB" id="A0A226DH21"/>
<evidence type="ECO:0000256" key="8">
    <source>
        <dbReference type="ARBA" id="ARBA00023170"/>
    </source>
</evidence>
<dbReference type="GO" id="GO:0000122">
    <property type="term" value="P:negative regulation of transcription by RNA polymerase II"/>
    <property type="evidence" value="ECO:0007669"/>
    <property type="project" value="TreeGrafter"/>
</dbReference>
<dbReference type="STRING" id="158441.A0A226DH21"/>
<evidence type="ECO:0000259" key="12">
    <source>
        <dbReference type="PROSITE" id="PS51843"/>
    </source>
</evidence>
<evidence type="ECO:0000259" key="11">
    <source>
        <dbReference type="PROSITE" id="PS51030"/>
    </source>
</evidence>
<dbReference type="PROSITE" id="PS51030">
    <property type="entry name" value="NUCLEAR_REC_DBD_2"/>
    <property type="match status" value="1"/>
</dbReference>
<dbReference type="PRINTS" id="PR00047">
    <property type="entry name" value="STROIDFINGER"/>
</dbReference>
<accession>A0A226DH21</accession>
<dbReference type="Pfam" id="PF00105">
    <property type="entry name" value="zf-C4"/>
    <property type="match status" value="1"/>
</dbReference>
<dbReference type="PROSITE" id="PS51843">
    <property type="entry name" value="NR_LBD"/>
    <property type="match status" value="1"/>
</dbReference>
<dbReference type="Gene3D" id="1.10.565.10">
    <property type="entry name" value="Retinoid X Receptor"/>
    <property type="match status" value="1"/>
</dbReference>
<gene>
    <name evidence="13" type="ORF">Fcan01_20459</name>
</gene>
<keyword evidence="14" id="KW-1185">Reference proteome</keyword>
<dbReference type="InterPro" id="IPR050234">
    <property type="entry name" value="Nuclear_hormone_rcpt_NR1"/>
</dbReference>
<dbReference type="PANTHER" id="PTHR24082">
    <property type="entry name" value="NUCLEAR HORMONE RECEPTOR"/>
    <property type="match status" value="1"/>
</dbReference>
<dbReference type="InterPro" id="IPR001628">
    <property type="entry name" value="Znf_hrmn_rcpt"/>
</dbReference>
<dbReference type="SUPFAM" id="SSF57716">
    <property type="entry name" value="Glucocorticoid receptor-like (DNA-binding domain)"/>
    <property type="match status" value="1"/>
</dbReference>
<evidence type="ECO:0000256" key="3">
    <source>
        <dbReference type="ARBA" id="ARBA00022771"/>
    </source>
</evidence>
<evidence type="ECO:0000256" key="2">
    <source>
        <dbReference type="ARBA" id="ARBA00022723"/>
    </source>
</evidence>
<dbReference type="GO" id="GO:0000978">
    <property type="term" value="F:RNA polymerase II cis-regulatory region sequence-specific DNA binding"/>
    <property type="evidence" value="ECO:0007669"/>
    <property type="project" value="TreeGrafter"/>
</dbReference>
<evidence type="ECO:0000256" key="9">
    <source>
        <dbReference type="ARBA" id="ARBA00023242"/>
    </source>
</evidence>
<comment type="caution">
    <text evidence="13">The sequence shown here is derived from an EMBL/GenBank/DDBJ whole genome shotgun (WGS) entry which is preliminary data.</text>
</comment>
<keyword evidence="4" id="KW-0862">Zinc</keyword>
<evidence type="ECO:0000256" key="1">
    <source>
        <dbReference type="ARBA" id="ARBA00004123"/>
    </source>
</evidence>
<dbReference type="SUPFAM" id="SSF48508">
    <property type="entry name" value="Nuclear receptor ligand-binding domain"/>
    <property type="match status" value="1"/>
</dbReference>
<dbReference type="SMART" id="SM00430">
    <property type="entry name" value="HOLI"/>
    <property type="match status" value="1"/>
</dbReference>
<dbReference type="GO" id="GO:0030154">
    <property type="term" value="P:cell differentiation"/>
    <property type="evidence" value="ECO:0007669"/>
    <property type="project" value="TreeGrafter"/>
</dbReference>
<dbReference type="Gene3D" id="3.30.50.10">
    <property type="entry name" value="Erythroid Transcription Factor GATA-1, subunit A"/>
    <property type="match status" value="1"/>
</dbReference>
<proteinExistence type="predicted"/>
<dbReference type="GO" id="GO:0005634">
    <property type="term" value="C:nucleus"/>
    <property type="evidence" value="ECO:0007669"/>
    <property type="project" value="UniProtKB-SubCell"/>
</dbReference>
<evidence type="ECO:0000256" key="4">
    <source>
        <dbReference type="ARBA" id="ARBA00022833"/>
    </source>
</evidence>
<dbReference type="InterPro" id="IPR013088">
    <property type="entry name" value="Znf_NHR/GATA"/>
</dbReference>
<evidence type="ECO:0000256" key="6">
    <source>
        <dbReference type="ARBA" id="ARBA00023125"/>
    </source>
</evidence>
<dbReference type="GO" id="GO:0008270">
    <property type="term" value="F:zinc ion binding"/>
    <property type="evidence" value="ECO:0007669"/>
    <property type="project" value="UniProtKB-KW"/>
</dbReference>
<dbReference type="PANTHER" id="PTHR24082:SF482">
    <property type="entry name" value="NUCLEAR RECEPTOR"/>
    <property type="match status" value="1"/>
</dbReference>
<keyword evidence="2" id="KW-0479">Metal-binding</keyword>
<dbReference type="Pfam" id="PF00104">
    <property type="entry name" value="Hormone_recep"/>
    <property type="match status" value="1"/>
</dbReference>
<dbReference type="GO" id="GO:0045944">
    <property type="term" value="P:positive regulation of transcription by RNA polymerase II"/>
    <property type="evidence" value="ECO:0007669"/>
    <property type="project" value="TreeGrafter"/>
</dbReference>
<evidence type="ECO:0000313" key="13">
    <source>
        <dbReference type="EMBL" id="OXA44523.1"/>
    </source>
</evidence>
<dbReference type="Proteomes" id="UP000198287">
    <property type="component" value="Unassembled WGS sequence"/>
</dbReference>
<evidence type="ECO:0000313" key="14">
    <source>
        <dbReference type="Proteomes" id="UP000198287"/>
    </source>
</evidence>
<feature type="domain" description="Nuclear receptor" evidence="11">
    <location>
        <begin position="37"/>
        <end position="121"/>
    </location>
</feature>
<evidence type="ECO:0000256" key="5">
    <source>
        <dbReference type="ARBA" id="ARBA00023015"/>
    </source>
</evidence>
<evidence type="ECO:0000256" key="7">
    <source>
        <dbReference type="ARBA" id="ARBA00023163"/>
    </source>
</evidence>
<keyword evidence="6" id="KW-0238">DNA-binding</keyword>
<feature type="compositionally biased region" description="Basic residues" evidence="10">
    <location>
        <begin position="1"/>
        <end position="10"/>
    </location>
</feature>
<dbReference type="GO" id="GO:0004879">
    <property type="term" value="F:nuclear receptor activity"/>
    <property type="evidence" value="ECO:0007669"/>
    <property type="project" value="TreeGrafter"/>
</dbReference>
<sequence length="521" mass="60372">MGLEKRKTRTKPGNETDLEFVKPEKRRKLSRPTIRNDKDCEVCGEKARSHNFGGISCNSCRSFFHHYSLKNLRHSLSTNHLKKDCKFRGNCIIDKVSRKKCRTCRFFKCMKIGMDPAWVISDYERTQKLKGSKVSESTPLQAEQSLDSKTDQISEEDAKKIADISKYYKTACDLMPYNYVSREETEVLSVTKIRIIYIGVISTAIRRFVCFARMIPEFERLSLHDKTNLLRRSVVEMVILRDVVTFDFEKRNFYASECPDRYPYVRMDECVGLWPTDIVDMYLHLYRRIRTLAPDEATIMLMIPLALFSDCGGNDSCSEFDDRQEINKIQEFYAGLLEKYLKWLHGEEKGKLVFPRLLSQMVGITTVSQLHQGLPLNLTDDQVDKMHLHLLELQKLATTPSSNDTYFQDQSSLRQEDRGQKVNQCCQKKYTTSMSNISKSSEPSEINEHVNHPSLIHTFSNQPGQWGIKPYFFESGPHQGIEKAFMRRMTELVANPWDSLVSDVSRLSMSPTEDELCENNI</sequence>
<keyword evidence="7" id="KW-0804">Transcription</keyword>
<keyword evidence="5" id="KW-0805">Transcription regulation</keyword>
<keyword evidence="3" id="KW-0863">Zinc-finger</keyword>
<dbReference type="EMBL" id="LNIX01000019">
    <property type="protein sequence ID" value="OXA44523.1"/>
    <property type="molecule type" value="Genomic_DNA"/>
</dbReference>
<keyword evidence="8 13" id="KW-0675">Receptor</keyword>
<dbReference type="OrthoDB" id="6352325at2759"/>
<name>A0A226DH21_FOLCA</name>
<dbReference type="SMART" id="SM00399">
    <property type="entry name" value="ZnF_C4"/>
    <property type="match status" value="1"/>
</dbReference>
<dbReference type="InterPro" id="IPR035500">
    <property type="entry name" value="NHR-like_dom_sf"/>
</dbReference>
<reference evidence="13 14" key="1">
    <citation type="submission" date="2015-12" db="EMBL/GenBank/DDBJ databases">
        <title>The genome of Folsomia candida.</title>
        <authorList>
            <person name="Faddeeva A."/>
            <person name="Derks M.F."/>
            <person name="Anvar Y."/>
            <person name="Smit S."/>
            <person name="Van Straalen N."/>
            <person name="Roelofs D."/>
        </authorList>
    </citation>
    <scope>NUCLEOTIDE SEQUENCE [LARGE SCALE GENOMIC DNA]</scope>
    <source>
        <strain evidence="13 14">VU population</strain>
        <tissue evidence="13">Whole body</tissue>
    </source>
</reference>
<comment type="subcellular location">
    <subcellularLocation>
        <location evidence="1">Nucleus</location>
    </subcellularLocation>
</comment>
<organism evidence="13 14">
    <name type="scientific">Folsomia candida</name>
    <name type="common">Springtail</name>
    <dbReference type="NCBI Taxonomy" id="158441"/>
    <lineage>
        <taxon>Eukaryota</taxon>
        <taxon>Metazoa</taxon>
        <taxon>Ecdysozoa</taxon>
        <taxon>Arthropoda</taxon>
        <taxon>Hexapoda</taxon>
        <taxon>Collembola</taxon>
        <taxon>Entomobryomorpha</taxon>
        <taxon>Isotomoidea</taxon>
        <taxon>Isotomidae</taxon>
        <taxon>Proisotominae</taxon>
        <taxon>Folsomia</taxon>
    </lineage>
</organism>